<gene>
    <name evidence="3" type="ORF">DF947_05725</name>
</gene>
<dbReference type="Proteomes" id="UP000245391">
    <property type="component" value="Unassembled WGS sequence"/>
</dbReference>
<sequence>MHYTTFIGIDVSKATIDVYVHKTNHHKKFQNGRRGFDSMISWIQKIDPDLNLNNMHVTFEHTGLYSLHVALFLEEINIDYSMMSALQIKRSLGITRGKNDKIDARRIAEYGYLYRETLQLTKFPSRQIMQLQPLLALRDRLVRQRGGFEATQGEQARFLDRTAALDMSDVYQQVINTLKEQIRRIDDTMKLIIDSNPELKLNYDLVTTIKGIGKTIAIHLIVFTHNFSRFSNWRKFACYAGIAPFENQSGTTFLGKTKVISLANKQMKKMLHLAALCASLHDTEMRSYMARRVQGGKSKMSVMNIIRNKMLARAFAVVARKTPYVDIVKYAA</sequence>
<dbReference type="EMBL" id="QGNY01000002">
    <property type="protein sequence ID" value="PWS32574.1"/>
    <property type="molecule type" value="Genomic_DNA"/>
</dbReference>
<reference evidence="4" key="1">
    <citation type="submission" date="2018-05" db="EMBL/GenBank/DDBJ databases">
        <title>Pedobacter paludis sp. nov., isolated from wetland soil.</title>
        <authorList>
            <person name="Zhang Y."/>
        </authorList>
    </citation>
    <scope>NUCLEOTIDE SEQUENCE [LARGE SCALE GENOMIC DNA]</scope>
    <source>
        <strain evidence="4">R-8</strain>
    </source>
</reference>
<evidence type="ECO:0000259" key="2">
    <source>
        <dbReference type="Pfam" id="PF02371"/>
    </source>
</evidence>
<evidence type="ECO:0000259" key="1">
    <source>
        <dbReference type="Pfam" id="PF01548"/>
    </source>
</evidence>
<dbReference type="GO" id="GO:0004803">
    <property type="term" value="F:transposase activity"/>
    <property type="evidence" value="ECO:0007669"/>
    <property type="project" value="InterPro"/>
</dbReference>
<dbReference type="AlphaFoldDB" id="A0A317F0C9"/>
<feature type="domain" description="Transposase IS110-like N-terminal" evidence="1">
    <location>
        <begin position="7"/>
        <end position="145"/>
    </location>
</feature>
<dbReference type="GO" id="GO:0003677">
    <property type="term" value="F:DNA binding"/>
    <property type="evidence" value="ECO:0007669"/>
    <property type="project" value="InterPro"/>
</dbReference>
<keyword evidence="4" id="KW-1185">Reference proteome</keyword>
<feature type="domain" description="Transposase IS116/IS110/IS902 C-terminal" evidence="2">
    <location>
        <begin position="204"/>
        <end position="289"/>
    </location>
</feature>
<dbReference type="Pfam" id="PF02371">
    <property type="entry name" value="Transposase_20"/>
    <property type="match status" value="1"/>
</dbReference>
<dbReference type="OrthoDB" id="964423at2"/>
<name>A0A317F0C9_9SPHI</name>
<dbReference type="PANTHER" id="PTHR33055:SF3">
    <property type="entry name" value="PUTATIVE TRANSPOSASE FOR IS117-RELATED"/>
    <property type="match status" value="1"/>
</dbReference>
<evidence type="ECO:0000313" key="4">
    <source>
        <dbReference type="Proteomes" id="UP000245391"/>
    </source>
</evidence>
<dbReference type="InterPro" id="IPR047650">
    <property type="entry name" value="Transpos_IS110"/>
</dbReference>
<protein>
    <submittedName>
        <fullName evidence="3">IS110 family transposase</fullName>
    </submittedName>
</protein>
<proteinExistence type="predicted"/>
<dbReference type="RefSeq" id="WP_109928747.1">
    <property type="nucleotide sequence ID" value="NZ_QGNY01000002.1"/>
</dbReference>
<dbReference type="InterPro" id="IPR003346">
    <property type="entry name" value="Transposase_20"/>
</dbReference>
<dbReference type="GO" id="GO:0006313">
    <property type="term" value="P:DNA transposition"/>
    <property type="evidence" value="ECO:0007669"/>
    <property type="project" value="InterPro"/>
</dbReference>
<dbReference type="InterPro" id="IPR002525">
    <property type="entry name" value="Transp_IS110-like_N"/>
</dbReference>
<dbReference type="Pfam" id="PF01548">
    <property type="entry name" value="DEDD_Tnp_IS110"/>
    <property type="match status" value="1"/>
</dbReference>
<accession>A0A317F0C9</accession>
<comment type="caution">
    <text evidence="3">The sequence shown here is derived from an EMBL/GenBank/DDBJ whole genome shotgun (WGS) entry which is preliminary data.</text>
</comment>
<evidence type="ECO:0000313" key="3">
    <source>
        <dbReference type="EMBL" id="PWS32574.1"/>
    </source>
</evidence>
<dbReference type="PANTHER" id="PTHR33055">
    <property type="entry name" value="TRANSPOSASE FOR INSERTION SEQUENCE ELEMENT IS1111A"/>
    <property type="match status" value="1"/>
</dbReference>
<organism evidence="3 4">
    <name type="scientific">Pedobacter paludis</name>
    <dbReference type="NCBI Taxonomy" id="2203212"/>
    <lineage>
        <taxon>Bacteria</taxon>
        <taxon>Pseudomonadati</taxon>
        <taxon>Bacteroidota</taxon>
        <taxon>Sphingobacteriia</taxon>
        <taxon>Sphingobacteriales</taxon>
        <taxon>Sphingobacteriaceae</taxon>
        <taxon>Pedobacter</taxon>
    </lineage>
</organism>